<dbReference type="Proteomes" id="UP001318860">
    <property type="component" value="Unassembled WGS sequence"/>
</dbReference>
<comment type="caution">
    <text evidence="3">The sequence shown here is derived from an EMBL/GenBank/DDBJ whole genome shotgun (WGS) entry which is preliminary data.</text>
</comment>
<evidence type="ECO:0008006" key="5">
    <source>
        <dbReference type="Google" id="ProtNLM"/>
    </source>
</evidence>
<dbReference type="Gene3D" id="2.120.10.30">
    <property type="entry name" value="TolB, C-terminal domain"/>
    <property type="match status" value="2"/>
</dbReference>
<dbReference type="EMBL" id="JABTTQ020000003">
    <property type="protein sequence ID" value="KAK6160172.1"/>
    <property type="molecule type" value="Genomic_DNA"/>
</dbReference>
<name>A0ABR0XLW5_REHGL</name>
<dbReference type="PANTHER" id="PTHR13833:SF71">
    <property type="entry name" value="NHL DOMAIN-CONTAINING PROTEIN"/>
    <property type="match status" value="1"/>
</dbReference>
<protein>
    <recommendedName>
        <fullName evidence="5">NHL domain-containing protein</fullName>
    </recommendedName>
</protein>
<sequence>MASPNFYASLFLLFLHFHLTPAQGEGEKLIFEDGYTVTTVLDGDKSNFKVNPHSITHQSPPSDLFVLLDSVASTFYTVSLPTTSNETVIQRLAGNGEPGYKDGDLDSASFNKPRSFAVDFSGNVYVADQRKHTIRKITKSGLDVLMVKKEISTFRISTVVGVEWLMEKAFIVMIRKRTKETQGSSFHLVVNVLYLQMLALTAHALDLSHIFREHEPVYGEKMLYSCVCCCILFSSLQQASFCVTTIAGGSSQKAGRKDGPGRDASFSDDFELTFIPQRCALMISDHGNRLVRQINLKAEDCTRHSGSVLGTTSAWLLGLGLSCLLGLIVGFVIRPYVIPYEGFKPLRSSWTWTRCLTSLERQIAMLCSVIRSVIVKSTIYSLSRRVIILSLSQLSLMFRPMTVKSRSAREKPVSLLDLDAVCSSSSGSSSNIFVSPGVDEELKDLLTFGGGPMLPVNANGIVEQEEESESTDVFSDEHDKIDGMIRANLVYFEEQAIRVCANEPVECSLGLVKRR</sequence>
<keyword evidence="1" id="KW-0472">Membrane</keyword>
<evidence type="ECO:0000256" key="2">
    <source>
        <dbReference type="SAM" id="SignalP"/>
    </source>
</evidence>
<keyword evidence="4" id="KW-1185">Reference proteome</keyword>
<evidence type="ECO:0000256" key="1">
    <source>
        <dbReference type="SAM" id="Phobius"/>
    </source>
</evidence>
<keyword evidence="1" id="KW-0812">Transmembrane</keyword>
<dbReference type="InterPro" id="IPR011042">
    <property type="entry name" value="6-blade_b-propeller_TolB-like"/>
</dbReference>
<dbReference type="PANTHER" id="PTHR13833">
    <property type="match status" value="1"/>
</dbReference>
<evidence type="ECO:0000313" key="3">
    <source>
        <dbReference type="EMBL" id="KAK6160172.1"/>
    </source>
</evidence>
<proteinExistence type="predicted"/>
<evidence type="ECO:0000313" key="4">
    <source>
        <dbReference type="Proteomes" id="UP001318860"/>
    </source>
</evidence>
<reference evidence="3 4" key="1">
    <citation type="journal article" date="2021" name="Comput. Struct. Biotechnol. J.">
        <title>De novo genome assembly of the potent medicinal plant Rehmannia glutinosa using nanopore technology.</title>
        <authorList>
            <person name="Ma L."/>
            <person name="Dong C."/>
            <person name="Song C."/>
            <person name="Wang X."/>
            <person name="Zheng X."/>
            <person name="Niu Y."/>
            <person name="Chen S."/>
            <person name="Feng W."/>
        </authorList>
    </citation>
    <scope>NUCLEOTIDE SEQUENCE [LARGE SCALE GENOMIC DNA]</scope>
    <source>
        <strain evidence="3">DH-2019</strain>
    </source>
</reference>
<feature type="signal peptide" evidence="2">
    <location>
        <begin position="1"/>
        <end position="24"/>
    </location>
</feature>
<dbReference type="SUPFAM" id="SSF101898">
    <property type="entry name" value="NHL repeat"/>
    <property type="match status" value="1"/>
</dbReference>
<accession>A0ABR0XLW5</accession>
<feature type="chain" id="PRO_5046188946" description="NHL domain-containing protein" evidence="2">
    <location>
        <begin position="25"/>
        <end position="515"/>
    </location>
</feature>
<organism evidence="3 4">
    <name type="scientific">Rehmannia glutinosa</name>
    <name type="common">Chinese foxglove</name>
    <dbReference type="NCBI Taxonomy" id="99300"/>
    <lineage>
        <taxon>Eukaryota</taxon>
        <taxon>Viridiplantae</taxon>
        <taxon>Streptophyta</taxon>
        <taxon>Embryophyta</taxon>
        <taxon>Tracheophyta</taxon>
        <taxon>Spermatophyta</taxon>
        <taxon>Magnoliopsida</taxon>
        <taxon>eudicotyledons</taxon>
        <taxon>Gunneridae</taxon>
        <taxon>Pentapetalae</taxon>
        <taxon>asterids</taxon>
        <taxon>lamiids</taxon>
        <taxon>Lamiales</taxon>
        <taxon>Orobanchaceae</taxon>
        <taxon>Rehmannieae</taxon>
        <taxon>Rehmannia</taxon>
    </lineage>
</organism>
<keyword evidence="2" id="KW-0732">Signal</keyword>
<gene>
    <name evidence="3" type="ORF">DH2020_003553</name>
</gene>
<keyword evidence="1" id="KW-1133">Transmembrane helix</keyword>
<feature type="transmembrane region" description="Helical" evidence="1">
    <location>
        <begin position="314"/>
        <end position="337"/>
    </location>
</feature>